<gene>
    <name evidence="1" type="ORF">CWI82_11220</name>
</gene>
<reference evidence="1" key="1">
    <citation type="submission" date="2017-11" db="EMBL/GenBank/DDBJ databases">
        <title>Comparative genomic and phylogenomic analyses of the family Idiomarinaceae.</title>
        <authorList>
            <person name="Liu Y."/>
            <person name="Shao Z."/>
        </authorList>
    </citation>
    <scope>NUCLEOTIDE SEQUENCE</scope>
    <source>
        <strain evidence="1">PIN1</strain>
    </source>
</reference>
<name>A0ACD2HFK6_9GAMM</name>
<comment type="caution">
    <text evidence="1">The sequence shown here is derived from an EMBL/GenBank/DDBJ whole genome shotgun (WGS) entry which is preliminary data.</text>
</comment>
<protein>
    <submittedName>
        <fullName evidence="1">Peptidase S41</fullName>
    </submittedName>
</protein>
<organism evidence="1 2">
    <name type="scientific">Pseudidiomarina tainanensis</name>
    <dbReference type="NCBI Taxonomy" id="502365"/>
    <lineage>
        <taxon>Bacteria</taxon>
        <taxon>Pseudomonadati</taxon>
        <taxon>Pseudomonadota</taxon>
        <taxon>Gammaproteobacteria</taxon>
        <taxon>Alteromonadales</taxon>
        <taxon>Idiomarinaceae</taxon>
        <taxon>Pseudidiomarina</taxon>
    </lineage>
</organism>
<evidence type="ECO:0000313" key="2">
    <source>
        <dbReference type="Proteomes" id="UP000293092"/>
    </source>
</evidence>
<evidence type="ECO:0000313" key="1">
    <source>
        <dbReference type="EMBL" id="RZQ55205.1"/>
    </source>
</evidence>
<keyword evidence="2" id="KW-1185">Reference proteome</keyword>
<proteinExistence type="predicted"/>
<dbReference type="Proteomes" id="UP000293092">
    <property type="component" value="Unassembled WGS sequence"/>
</dbReference>
<dbReference type="EMBL" id="PIQJ01000004">
    <property type="protein sequence ID" value="RZQ55205.1"/>
    <property type="molecule type" value="Genomic_DNA"/>
</dbReference>
<accession>A0ACD2HFK6</accession>
<sequence length="455" mass="50428">MNTSIINREIILMKTSAKLVLSSLISCLALAGCGSDSDETIAPIVDQCSARGQVENFYAYMQENYLWNEDMPTNVNPGNYNNIYDLLEALVVPEDRYSFILTEDEYQSRFVDAEYAGFGFSSRLTLDDRVFINYVYANSPAEIAGMKRSDELTHINGESVQTLIQQGRYQDALGGAETGVSVELTWQDVDGVSFTDVLTKEIVETNTVLATERFLIDGKEVGYYVLNSFINRTGDDLNSAYDQLVGVDELVIDLRYNGGGLTRYANQASTQAAGDTVIGEVFTKYLFNANNSDSNFIEQFQLYDGIEQLNLNRVYVLTTGASCSSSELIINSLDPFVDVIVVGQPTCGKPVGQIPELLCDKRAFVVNFETVNAIDEGRYYDGLAPNCSAEDILVGDWGDENDPMLQAAAYHMTYGQCQPTATSLSNKGSVKALNERQLDAKQRPTKLPDLWRQEH</sequence>